<evidence type="ECO:0000313" key="5">
    <source>
        <dbReference type="Proteomes" id="UP001198151"/>
    </source>
</evidence>
<dbReference type="Gene3D" id="3.40.630.30">
    <property type="match status" value="1"/>
</dbReference>
<dbReference type="PROSITE" id="PS51186">
    <property type="entry name" value="GNAT"/>
    <property type="match status" value="1"/>
</dbReference>
<evidence type="ECO:0000256" key="1">
    <source>
        <dbReference type="ARBA" id="ARBA00022679"/>
    </source>
</evidence>
<sequence length="144" mass="16522">MIREMNSADLDETARIWLDANVEAHGFIPAEYWKNNFPMVKELLLEAEVYVYIDEVKNEVSGFIGLNENHIEGIFVKSSARSAGIGKALLDFAKEKKEYLTLNVYQKNARAVKFYEREGFAVEREGIDGETGEKDFFMVSRRLS</sequence>
<proteinExistence type="predicted"/>
<evidence type="ECO:0000256" key="2">
    <source>
        <dbReference type="ARBA" id="ARBA00023315"/>
    </source>
</evidence>
<dbReference type="GO" id="GO:0016746">
    <property type="term" value="F:acyltransferase activity"/>
    <property type="evidence" value="ECO:0007669"/>
    <property type="project" value="UniProtKB-KW"/>
</dbReference>
<dbReference type="RefSeq" id="WP_227707035.1">
    <property type="nucleotide sequence ID" value="NZ_JAJEQX010000007.1"/>
</dbReference>
<dbReference type="Proteomes" id="UP001198151">
    <property type="component" value="Unassembled WGS sequence"/>
</dbReference>
<protein>
    <submittedName>
        <fullName evidence="4">GNAT family N-acetyltransferase</fullName>
        <ecNumber evidence="4">2.3.1.-</ecNumber>
    </submittedName>
</protein>
<evidence type="ECO:0000313" key="4">
    <source>
        <dbReference type="EMBL" id="MCC2253892.1"/>
    </source>
</evidence>
<dbReference type="InterPro" id="IPR016181">
    <property type="entry name" value="Acyl_CoA_acyltransferase"/>
</dbReference>
<dbReference type="EC" id="2.3.1.-" evidence="4"/>
<organism evidence="4 5">
    <name type="scientific">Ruminococcus turbiniformis</name>
    <dbReference type="NCBI Taxonomy" id="2881258"/>
    <lineage>
        <taxon>Bacteria</taxon>
        <taxon>Bacillati</taxon>
        <taxon>Bacillota</taxon>
        <taxon>Clostridia</taxon>
        <taxon>Eubacteriales</taxon>
        <taxon>Oscillospiraceae</taxon>
        <taxon>Ruminococcus</taxon>
    </lineage>
</organism>
<dbReference type="PANTHER" id="PTHR43800:SF1">
    <property type="entry name" value="PEPTIDYL-LYSINE N-ACETYLTRANSFERASE YJAB"/>
    <property type="match status" value="1"/>
</dbReference>
<gene>
    <name evidence="4" type="ORF">LKD70_05495</name>
</gene>
<keyword evidence="1 4" id="KW-0808">Transferase</keyword>
<keyword evidence="2 4" id="KW-0012">Acyltransferase</keyword>
<reference evidence="4 5" key="1">
    <citation type="submission" date="2021-10" db="EMBL/GenBank/DDBJ databases">
        <title>Anaerobic single-cell dispensing facilitates the cultivation of human gut bacteria.</title>
        <authorList>
            <person name="Afrizal A."/>
        </authorList>
    </citation>
    <scope>NUCLEOTIDE SEQUENCE [LARGE SCALE GENOMIC DNA]</scope>
    <source>
        <strain evidence="4 5">CLA-AA-H200</strain>
    </source>
</reference>
<dbReference type="PANTHER" id="PTHR43800">
    <property type="entry name" value="PEPTIDYL-LYSINE N-ACETYLTRANSFERASE YJAB"/>
    <property type="match status" value="1"/>
</dbReference>
<dbReference type="Pfam" id="PF13508">
    <property type="entry name" value="Acetyltransf_7"/>
    <property type="match status" value="1"/>
</dbReference>
<comment type="caution">
    <text evidence="4">The sequence shown here is derived from an EMBL/GenBank/DDBJ whole genome shotgun (WGS) entry which is preliminary data.</text>
</comment>
<dbReference type="SUPFAM" id="SSF55729">
    <property type="entry name" value="Acyl-CoA N-acyltransferases (Nat)"/>
    <property type="match status" value="1"/>
</dbReference>
<keyword evidence="5" id="KW-1185">Reference proteome</keyword>
<dbReference type="InterPro" id="IPR000182">
    <property type="entry name" value="GNAT_dom"/>
</dbReference>
<dbReference type="CDD" id="cd04301">
    <property type="entry name" value="NAT_SF"/>
    <property type="match status" value="1"/>
</dbReference>
<evidence type="ECO:0000259" key="3">
    <source>
        <dbReference type="PROSITE" id="PS51186"/>
    </source>
</evidence>
<accession>A0ABS8FVA4</accession>
<feature type="domain" description="N-acetyltransferase" evidence="3">
    <location>
        <begin position="1"/>
        <end position="143"/>
    </location>
</feature>
<dbReference type="EMBL" id="JAJEQX010000007">
    <property type="protein sequence ID" value="MCC2253892.1"/>
    <property type="molecule type" value="Genomic_DNA"/>
</dbReference>
<name>A0ABS8FVA4_9FIRM</name>